<evidence type="ECO:0000256" key="11">
    <source>
        <dbReference type="ARBA" id="ARBA00047428"/>
    </source>
</evidence>
<gene>
    <name evidence="12 15" type="primary">hldE</name>
    <name evidence="15" type="ORF">SIN8267_02967</name>
</gene>
<dbReference type="Gene3D" id="3.40.1190.20">
    <property type="match status" value="1"/>
</dbReference>
<dbReference type="RefSeq" id="WP_237445517.1">
    <property type="nucleotide sequence ID" value="NZ_CAKLPX010000004.1"/>
</dbReference>
<comment type="catalytic activity">
    <reaction evidence="11 12">
        <text>D-glycero-beta-D-manno-heptose 1-phosphate + ATP + H(+) = ADP-D-glycero-beta-D-manno-heptose + diphosphate</text>
        <dbReference type="Rhea" id="RHEA:27465"/>
        <dbReference type="ChEBI" id="CHEBI:15378"/>
        <dbReference type="ChEBI" id="CHEBI:30616"/>
        <dbReference type="ChEBI" id="CHEBI:33019"/>
        <dbReference type="ChEBI" id="CHEBI:59967"/>
        <dbReference type="ChEBI" id="CHEBI:61593"/>
        <dbReference type="EC" id="2.7.7.70"/>
    </reaction>
</comment>
<dbReference type="CDD" id="cd01172">
    <property type="entry name" value="RfaE_like"/>
    <property type="match status" value="1"/>
</dbReference>
<dbReference type="SUPFAM" id="SSF52374">
    <property type="entry name" value="Nucleotidylyl transferase"/>
    <property type="match status" value="1"/>
</dbReference>
<evidence type="ECO:0000256" key="6">
    <source>
        <dbReference type="ARBA" id="ARBA00022741"/>
    </source>
</evidence>
<evidence type="ECO:0000256" key="9">
    <source>
        <dbReference type="ARBA" id="ARBA00023268"/>
    </source>
</evidence>
<sequence length="475" mass="50367">MKLTMPLFNQAQVLVVGDIMLDRYYHGPTSRISPEAPVPVVKVDGMEDRPGGAANVALNIAALGAGASVIGLVGQDEAADSLSTTLAAAKVHCDFVAVKDKPTITKLRVISRQQQLLRLDFEEGFAVADADLVVQKTIELSPHVGALILSDYAKGVLADPQPLIKQARALSIPVLVDPKGSDFERYRGATLLTPNYSEFELVVGTCETEQELVEKGVALLETLELDALLVTRGEHGMTLLRKGEPELHLPAKAKEVFDVTGAGDTVISVLAASLAAGEPLPQSVALANIAASIVVGKLGTAAISGPELRRAIHKEVGSGRGVMTDEQLAVVLQDARAHGEKVVFTNGCFDIIHAGHVGYLEQAKALGHRLVVGVNDDASITKLKGPGRPVNPLDRRMAVLAGLGSVDWVVSFSEDTPERLLALLKPDVLVKGGDYDKEGVVGWQIVEAYGGSVYVMNFVDDCSTTSIVEKIKMGN</sequence>
<accession>A0ABM9AJ73</accession>
<dbReference type="SUPFAM" id="SSF53613">
    <property type="entry name" value="Ribokinase-like"/>
    <property type="match status" value="1"/>
</dbReference>
<dbReference type="EMBL" id="CAKLPX010000004">
    <property type="protein sequence ID" value="CAH0992830.1"/>
    <property type="molecule type" value="Genomic_DNA"/>
</dbReference>
<keyword evidence="16" id="KW-1185">Reference proteome</keyword>
<dbReference type="InterPro" id="IPR023030">
    <property type="entry name" value="Bifunc_HldE"/>
</dbReference>
<evidence type="ECO:0000313" key="16">
    <source>
        <dbReference type="Proteomes" id="UP000838100"/>
    </source>
</evidence>
<comment type="function">
    <text evidence="1 12">Catalyzes the phosphorylation of D-glycero-D-manno-heptose 7-phosphate at the C-1 position to selectively form D-glycero-beta-D-manno-heptose-1,7-bisphosphate.</text>
</comment>
<comment type="pathway">
    <text evidence="3">Bacterial outer membrane biogenesis; LPS core biosynthesis.</text>
</comment>
<evidence type="ECO:0000259" key="14">
    <source>
        <dbReference type="Pfam" id="PF01467"/>
    </source>
</evidence>
<feature type="domain" description="Cytidyltransferase-like" evidence="14">
    <location>
        <begin position="344"/>
        <end position="438"/>
    </location>
</feature>
<keyword evidence="9 12" id="KW-0511">Multifunctional enzyme</keyword>
<feature type="region of interest" description="Cytidylyltransferase" evidence="12">
    <location>
        <begin position="344"/>
        <end position="475"/>
    </location>
</feature>
<keyword evidence="5 12" id="KW-0548">Nucleotidyltransferase</keyword>
<dbReference type="PANTHER" id="PTHR46969">
    <property type="entry name" value="BIFUNCTIONAL PROTEIN HLDE"/>
    <property type="match status" value="1"/>
</dbReference>
<comment type="subunit">
    <text evidence="12">Homodimer.</text>
</comment>
<feature type="region of interest" description="Ribokinase" evidence="12">
    <location>
        <begin position="1"/>
        <end position="316"/>
    </location>
</feature>
<comment type="caution">
    <text evidence="15">The sequence shown here is derived from an EMBL/GenBank/DDBJ whole genome shotgun (WGS) entry which is preliminary data.</text>
</comment>
<dbReference type="EC" id="2.7.1.167" evidence="12"/>
<evidence type="ECO:0000256" key="12">
    <source>
        <dbReference type="HAMAP-Rule" id="MF_01603"/>
    </source>
</evidence>
<dbReference type="PANTHER" id="PTHR46969:SF1">
    <property type="entry name" value="BIFUNCTIONAL PROTEIN HLDE"/>
    <property type="match status" value="1"/>
</dbReference>
<dbReference type="InterPro" id="IPR014729">
    <property type="entry name" value="Rossmann-like_a/b/a_fold"/>
</dbReference>
<comment type="similarity">
    <text evidence="12">In the N-terminal section; belongs to the carbohydrate kinase PfkB family.</text>
</comment>
<comment type="catalytic activity">
    <reaction evidence="12">
        <text>D-glycero-beta-D-manno-heptose 7-phosphate + ATP = D-glycero-beta-D-manno-heptose 1,7-bisphosphate + ADP + H(+)</text>
        <dbReference type="Rhea" id="RHEA:27473"/>
        <dbReference type="ChEBI" id="CHEBI:15378"/>
        <dbReference type="ChEBI" id="CHEBI:30616"/>
        <dbReference type="ChEBI" id="CHEBI:60204"/>
        <dbReference type="ChEBI" id="CHEBI:60208"/>
        <dbReference type="ChEBI" id="CHEBI:456216"/>
        <dbReference type="EC" id="2.7.1.167"/>
    </reaction>
</comment>
<dbReference type="NCBIfam" id="TIGR02198">
    <property type="entry name" value="rfaE_dom_I"/>
    <property type="match status" value="1"/>
</dbReference>
<proteinExistence type="inferred from homology"/>
<feature type="domain" description="Carbohydrate kinase PfkB" evidence="13">
    <location>
        <begin position="11"/>
        <end position="302"/>
    </location>
</feature>
<dbReference type="EC" id="2.7.7.70" evidence="12"/>
<evidence type="ECO:0000256" key="2">
    <source>
        <dbReference type="ARBA" id="ARBA00003753"/>
    </source>
</evidence>
<dbReference type="Gene3D" id="3.40.50.620">
    <property type="entry name" value="HUPs"/>
    <property type="match status" value="1"/>
</dbReference>
<organism evidence="15 16">
    <name type="scientific">Sinobacterium norvegicum</name>
    <dbReference type="NCBI Taxonomy" id="1641715"/>
    <lineage>
        <taxon>Bacteria</taxon>
        <taxon>Pseudomonadati</taxon>
        <taxon>Pseudomonadota</taxon>
        <taxon>Gammaproteobacteria</taxon>
        <taxon>Cellvibrionales</taxon>
        <taxon>Spongiibacteraceae</taxon>
        <taxon>Sinobacterium</taxon>
    </lineage>
</organism>
<name>A0ABM9AJ73_9GAMM</name>
<dbReference type="Pfam" id="PF00294">
    <property type="entry name" value="PfkB"/>
    <property type="match status" value="1"/>
</dbReference>
<evidence type="ECO:0000256" key="10">
    <source>
        <dbReference type="ARBA" id="ARBA00023277"/>
    </source>
</evidence>
<evidence type="ECO:0000256" key="8">
    <source>
        <dbReference type="ARBA" id="ARBA00022840"/>
    </source>
</evidence>
<comment type="pathway">
    <text evidence="12">Nucleotide-sugar biosynthesis; ADP-L-glycero-beta-D-manno-heptose biosynthesis; ADP-L-glycero-beta-D-manno-heptose from D-glycero-beta-D-manno-heptose 7-phosphate: step 3/4.</text>
</comment>
<evidence type="ECO:0000256" key="3">
    <source>
        <dbReference type="ARBA" id="ARBA00004713"/>
    </source>
</evidence>
<keyword evidence="8 12" id="KW-0067">ATP-binding</keyword>
<dbReference type="InterPro" id="IPR029056">
    <property type="entry name" value="Ribokinase-like"/>
</dbReference>
<comment type="similarity">
    <text evidence="12">In the C-terminal section; belongs to the cytidylyltransferase family.</text>
</comment>
<protein>
    <recommendedName>
        <fullName evidence="12">Bifunctional protein HldE</fullName>
    </recommendedName>
    <domain>
        <recommendedName>
            <fullName evidence="12">D-beta-D-heptose 7-phosphate kinase</fullName>
            <ecNumber evidence="12">2.7.1.167</ecNumber>
        </recommendedName>
        <alternativeName>
            <fullName evidence="12">D-beta-D-heptose 7-phosphotransferase</fullName>
        </alternativeName>
        <alternativeName>
            <fullName evidence="12">D-glycero-beta-D-manno-heptose-7-phosphate kinase</fullName>
        </alternativeName>
    </domain>
    <domain>
        <recommendedName>
            <fullName evidence="12">D-beta-D-heptose 1-phosphate adenylyltransferase</fullName>
            <ecNumber evidence="12">2.7.7.70</ecNumber>
        </recommendedName>
        <alternativeName>
            <fullName evidence="12">D-glycero-beta-D-manno-heptose 1-phosphate adenylyltransferase</fullName>
        </alternativeName>
    </domain>
</protein>
<evidence type="ECO:0000256" key="4">
    <source>
        <dbReference type="ARBA" id="ARBA00022679"/>
    </source>
</evidence>
<keyword evidence="4 12" id="KW-0808">Transferase</keyword>
<dbReference type="InterPro" id="IPR011913">
    <property type="entry name" value="RfaE_dom_I"/>
</dbReference>
<dbReference type="InterPro" id="IPR004821">
    <property type="entry name" value="Cyt_trans-like"/>
</dbReference>
<dbReference type="InterPro" id="IPR011611">
    <property type="entry name" value="PfkB_dom"/>
</dbReference>
<feature type="binding site" evidence="12">
    <location>
        <begin position="195"/>
        <end position="198"/>
    </location>
    <ligand>
        <name>ATP</name>
        <dbReference type="ChEBI" id="CHEBI:30616"/>
    </ligand>
</feature>
<dbReference type="InterPro" id="IPR011914">
    <property type="entry name" value="RfaE_dom_II"/>
</dbReference>
<keyword evidence="7 12" id="KW-0418">Kinase</keyword>
<dbReference type="Proteomes" id="UP000838100">
    <property type="component" value="Unassembled WGS sequence"/>
</dbReference>
<comment type="function">
    <text evidence="2 12">Catalyzes the ADP transfer from ATP to D-glycero-beta-D-manno-heptose 1-phosphate, yielding ADP-D-glycero-beta-D-manno-heptose.</text>
</comment>
<dbReference type="NCBIfam" id="TIGR02199">
    <property type="entry name" value="rfaE_dom_II"/>
    <property type="match status" value="1"/>
</dbReference>
<comment type="pathway">
    <text evidence="12">Nucleotide-sugar biosynthesis; ADP-L-glycero-beta-D-manno-heptose biosynthesis; ADP-L-glycero-beta-D-manno-heptose from D-glycero-beta-D-manno-heptose 7-phosphate: step 1/4.</text>
</comment>
<evidence type="ECO:0000259" key="13">
    <source>
        <dbReference type="Pfam" id="PF00294"/>
    </source>
</evidence>
<keyword evidence="6 12" id="KW-0547">Nucleotide-binding</keyword>
<keyword evidence="10 12" id="KW-0119">Carbohydrate metabolism</keyword>
<dbReference type="Pfam" id="PF01467">
    <property type="entry name" value="CTP_transf_like"/>
    <property type="match status" value="1"/>
</dbReference>
<evidence type="ECO:0000256" key="7">
    <source>
        <dbReference type="ARBA" id="ARBA00022777"/>
    </source>
</evidence>
<dbReference type="InterPro" id="IPR002173">
    <property type="entry name" value="Carboh/pur_kinase_PfkB_CS"/>
</dbReference>
<feature type="active site" evidence="12">
    <location>
        <position position="264"/>
    </location>
</feature>
<evidence type="ECO:0000313" key="15">
    <source>
        <dbReference type="EMBL" id="CAH0992830.1"/>
    </source>
</evidence>
<evidence type="ECO:0000256" key="5">
    <source>
        <dbReference type="ARBA" id="ARBA00022695"/>
    </source>
</evidence>
<evidence type="ECO:0000256" key="1">
    <source>
        <dbReference type="ARBA" id="ARBA00002319"/>
    </source>
</evidence>
<dbReference type="NCBIfam" id="TIGR00125">
    <property type="entry name" value="cyt_tran_rel"/>
    <property type="match status" value="1"/>
</dbReference>
<reference evidence="15" key="1">
    <citation type="submission" date="2021-12" db="EMBL/GenBank/DDBJ databases">
        <authorList>
            <person name="Rodrigo-Torres L."/>
            <person name="Arahal R. D."/>
            <person name="Lucena T."/>
        </authorList>
    </citation>
    <scope>NUCLEOTIDE SEQUENCE</scope>
    <source>
        <strain evidence="15">CECT 8267</strain>
    </source>
</reference>
<dbReference type="HAMAP" id="MF_01603">
    <property type="entry name" value="HldE"/>
    <property type="match status" value="1"/>
</dbReference>
<dbReference type="NCBIfam" id="NF008454">
    <property type="entry name" value="PRK11316.1"/>
    <property type="match status" value="1"/>
</dbReference>
<dbReference type="PROSITE" id="PS00583">
    <property type="entry name" value="PFKB_KINASES_1"/>
    <property type="match status" value="1"/>
</dbReference>